<sequence>MIQVANVGIAINSGEEGMQAVMASDFAISQFRYLKQLLLVHGHCCYDKLAHTSLYLFYKDAIYIFLLFWFQMFNGFSGSNAIDQLSQMLFSVTITGLPPFIMGIWDNPLDDKTLLANPILYRSGISGNAYRPWLFWLNIFDGLWQSLIVFFLSYFVYSDDTIGLWEFGLFQTNAITLCTLLHSILITRTLVVLHAVSFLVSYALAYLMFTMIYHAVAVTVVPPECPYRIIFNTMNDAKFWLLTLITIILALLPRFLMITIKNTFYPNMDTIANLLTKYFGIGQHLPLESYLLRMRYPFLIRNYSIHLSTINNNNNNQLTSYTSDEMNIDHSIVNNQQLHNHTSIQSNNNNNNQSNLITITDTSFHLMSHLRQIFNLSSQIIQGVIQPSMNKVNQYIDNIPYNDTMVTNDYYHDEEIMMNMPKINLHNSNQYEQCHYHTVSENVLCNRRQYEYSMHNFNDDENKTEYYCHDIVLWPTMNHNNRITNSNRTLQSSISTDISNNDYCNKSLKRRQRRTQQQQQQYSTYPSARTSSKHRPSLHQDRHSPFELDPPPYHSKEDVNEL</sequence>
<organism evidence="7 8">
    <name type="scientific">Schistosoma mekongi</name>
    <name type="common">Parasitic worm</name>
    <dbReference type="NCBI Taxonomy" id="38744"/>
    <lineage>
        <taxon>Eukaryota</taxon>
        <taxon>Metazoa</taxon>
        <taxon>Spiralia</taxon>
        <taxon>Lophotrochozoa</taxon>
        <taxon>Platyhelminthes</taxon>
        <taxon>Trematoda</taxon>
        <taxon>Digenea</taxon>
        <taxon>Strigeidida</taxon>
        <taxon>Schistosomatoidea</taxon>
        <taxon>Schistosomatidae</taxon>
        <taxon>Schistosoma</taxon>
    </lineage>
</organism>
<evidence type="ECO:0000256" key="5">
    <source>
        <dbReference type="SAM" id="Phobius"/>
    </source>
</evidence>
<keyword evidence="2" id="KW-0479">Metal-binding</keyword>
<evidence type="ECO:0000313" key="7">
    <source>
        <dbReference type="EMBL" id="KAK4471173.1"/>
    </source>
</evidence>
<evidence type="ECO:0000313" key="8">
    <source>
        <dbReference type="Proteomes" id="UP001292079"/>
    </source>
</evidence>
<keyword evidence="5" id="KW-1133">Transmembrane helix</keyword>
<feature type="transmembrane region" description="Helical" evidence="5">
    <location>
        <begin position="133"/>
        <end position="157"/>
    </location>
</feature>
<keyword evidence="5" id="KW-0472">Membrane</keyword>
<name>A0AAE2D4I4_SCHME</name>
<feature type="transmembrane region" description="Helical" evidence="5">
    <location>
        <begin position="164"/>
        <end position="185"/>
    </location>
</feature>
<evidence type="ECO:0000256" key="3">
    <source>
        <dbReference type="ARBA" id="ARBA00022842"/>
    </source>
</evidence>
<dbReference type="GO" id="GO:0046872">
    <property type="term" value="F:metal ion binding"/>
    <property type="evidence" value="ECO:0007669"/>
    <property type="project" value="UniProtKB-KW"/>
</dbReference>
<keyword evidence="5" id="KW-0812">Transmembrane</keyword>
<reference evidence="7" key="2">
    <citation type="journal article" date="2023" name="Infect Dis Poverty">
        <title>Chromosome-scale genome of the human blood fluke Schistosoma mekongi and its implications for public health.</title>
        <authorList>
            <person name="Zhou M."/>
            <person name="Xu L."/>
            <person name="Xu D."/>
            <person name="Chen W."/>
            <person name="Khan J."/>
            <person name="Hu Y."/>
            <person name="Huang H."/>
            <person name="Wei H."/>
            <person name="Zhang Y."/>
            <person name="Chusongsang P."/>
            <person name="Tanasarnprasert K."/>
            <person name="Hu X."/>
            <person name="Limpanont Y."/>
            <person name="Lv Z."/>
        </authorList>
    </citation>
    <scope>NUCLEOTIDE SEQUENCE</scope>
    <source>
        <strain evidence="7">LV_2022a</strain>
    </source>
</reference>
<feature type="transmembrane region" description="Helical" evidence="5">
    <location>
        <begin position="191"/>
        <end position="218"/>
    </location>
</feature>
<dbReference type="GO" id="GO:0045332">
    <property type="term" value="P:phospholipid translocation"/>
    <property type="evidence" value="ECO:0007669"/>
    <property type="project" value="TreeGrafter"/>
</dbReference>
<accession>A0AAE2D4I4</accession>
<feature type="region of interest" description="Disordered" evidence="4">
    <location>
        <begin position="508"/>
        <end position="562"/>
    </location>
</feature>
<proteinExistence type="predicted"/>
<gene>
    <name evidence="7" type="ORF">MN116_005566</name>
</gene>
<evidence type="ECO:0000256" key="2">
    <source>
        <dbReference type="ARBA" id="ARBA00022723"/>
    </source>
</evidence>
<feature type="transmembrane region" description="Helical" evidence="5">
    <location>
        <begin position="56"/>
        <end position="76"/>
    </location>
</feature>
<evidence type="ECO:0000256" key="1">
    <source>
        <dbReference type="ARBA" id="ARBA00004141"/>
    </source>
</evidence>
<dbReference type="GO" id="GO:0005886">
    <property type="term" value="C:plasma membrane"/>
    <property type="evidence" value="ECO:0007669"/>
    <property type="project" value="TreeGrafter"/>
</dbReference>
<keyword evidence="8" id="KW-1185">Reference proteome</keyword>
<comment type="caution">
    <text evidence="7">The sequence shown here is derived from an EMBL/GenBank/DDBJ whole genome shotgun (WGS) entry which is preliminary data.</text>
</comment>
<dbReference type="PANTHER" id="PTHR24092">
    <property type="entry name" value="PROBABLE PHOSPHOLIPID-TRANSPORTING ATPASE"/>
    <property type="match status" value="1"/>
</dbReference>
<dbReference type="InterPro" id="IPR032630">
    <property type="entry name" value="P_typ_ATPase_c"/>
</dbReference>
<protein>
    <recommendedName>
        <fullName evidence="6">P-type ATPase C-terminal domain-containing protein</fullName>
    </recommendedName>
</protein>
<dbReference type="Proteomes" id="UP001292079">
    <property type="component" value="Unassembled WGS sequence"/>
</dbReference>
<keyword evidence="3" id="KW-0460">Magnesium</keyword>
<dbReference type="Pfam" id="PF16212">
    <property type="entry name" value="PhoLip_ATPase_C"/>
    <property type="match status" value="1"/>
</dbReference>
<feature type="domain" description="P-type ATPase C-terminal" evidence="6">
    <location>
        <begin position="21"/>
        <end position="267"/>
    </location>
</feature>
<dbReference type="SUPFAM" id="SSF81665">
    <property type="entry name" value="Calcium ATPase, transmembrane domain M"/>
    <property type="match status" value="1"/>
</dbReference>
<dbReference type="GO" id="GO:0140326">
    <property type="term" value="F:ATPase-coupled intramembrane lipid transporter activity"/>
    <property type="evidence" value="ECO:0007669"/>
    <property type="project" value="TreeGrafter"/>
</dbReference>
<feature type="transmembrane region" description="Helical" evidence="5">
    <location>
        <begin position="239"/>
        <end position="260"/>
    </location>
</feature>
<evidence type="ECO:0000259" key="6">
    <source>
        <dbReference type="Pfam" id="PF16212"/>
    </source>
</evidence>
<comment type="subcellular location">
    <subcellularLocation>
        <location evidence="1">Membrane</location>
        <topology evidence="1">Multi-pass membrane protein</topology>
    </subcellularLocation>
</comment>
<dbReference type="AlphaFoldDB" id="A0AAE2D4I4"/>
<dbReference type="PANTHER" id="PTHR24092:SF218">
    <property type="entry name" value="PHOSPHOLIPID-TRANSPORTING ATPASE"/>
    <property type="match status" value="1"/>
</dbReference>
<reference evidence="7" key="1">
    <citation type="submission" date="2022-04" db="EMBL/GenBank/DDBJ databases">
        <authorList>
            <person name="Xu L."/>
            <person name="Lv Z."/>
        </authorList>
    </citation>
    <scope>NUCLEOTIDE SEQUENCE</scope>
    <source>
        <strain evidence="7">LV_2022a</strain>
    </source>
</reference>
<evidence type="ECO:0000256" key="4">
    <source>
        <dbReference type="SAM" id="MobiDB-lite"/>
    </source>
</evidence>
<dbReference type="EMBL" id="JALJAT010000003">
    <property type="protein sequence ID" value="KAK4471173.1"/>
    <property type="molecule type" value="Genomic_DNA"/>
</dbReference>
<dbReference type="InterPro" id="IPR023298">
    <property type="entry name" value="ATPase_P-typ_TM_dom_sf"/>
</dbReference>